<dbReference type="FunFam" id="2.60.120.620:FF:000003">
    <property type="entry name" value="Prolyl 3-hydroxylase 2"/>
    <property type="match status" value="1"/>
</dbReference>
<evidence type="ECO:0000256" key="9">
    <source>
        <dbReference type="ARBA" id="ARBA00022824"/>
    </source>
</evidence>
<evidence type="ECO:0000256" key="6">
    <source>
        <dbReference type="ARBA" id="ARBA00022729"/>
    </source>
</evidence>
<comment type="similarity">
    <text evidence="3">Belongs to the leprecan family.</text>
</comment>
<dbReference type="EC" id="1.14.11.7" evidence="4"/>
<evidence type="ECO:0000256" key="5">
    <source>
        <dbReference type="ARBA" id="ARBA00022723"/>
    </source>
</evidence>
<evidence type="ECO:0000256" key="2">
    <source>
        <dbReference type="ARBA" id="ARBA00001962"/>
    </source>
</evidence>
<feature type="compositionally biased region" description="Basic and acidic residues" evidence="15">
    <location>
        <begin position="885"/>
        <end position="911"/>
    </location>
</feature>
<keyword evidence="8" id="KW-0802">TPR repeat</keyword>
<dbReference type="InterPro" id="IPR056585">
    <property type="entry name" value="Leprecan_dom"/>
</dbReference>
<feature type="domain" description="Fe2OG dioxygenase" evidence="17">
    <location>
        <begin position="581"/>
        <end position="699"/>
    </location>
</feature>
<feature type="compositionally biased region" description="Low complexity" evidence="15">
    <location>
        <begin position="755"/>
        <end position="770"/>
    </location>
</feature>
<evidence type="ECO:0000259" key="17">
    <source>
        <dbReference type="PROSITE" id="PS51471"/>
    </source>
</evidence>
<keyword evidence="5" id="KW-0479">Metal-binding</keyword>
<dbReference type="InterPro" id="IPR005123">
    <property type="entry name" value="Oxoglu/Fe-dep_dioxygenase_dom"/>
</dbReference>
<dbReference type="GO" id="GO:0005783">
    <property type="term" value="C:endoplasmic reticulum"/>
    <property type="evidence" value="ECO:0007669"/>
    <property type="project" value="TreeGrafter"/>
</dbReference>
<evidence type="ECO:0000256" key="7">
    <source>
        <dbReference type="ARBA" id="ARBA00022737"/>
    </source>
</evidence>
<evidence type="ECO:0000256" key="16">
    <source>
        <dbReference type="SAM" id="SignalP"/>
    </source>
</evidence>
<dbReference type="InterPro" id="IPR039575">
    <property type="entry name" value="P3H"/>
</dbReference>
<keyword evidence="10" id="KW-0847">Vitamin C</keyword>
<evidence type="ECO:0000256" key="13">
    <source>
        <dbReference type="ARBA" id="ARBA00023004"/>
    </source>
</evidence>
<feature type="compositionally biased region" description="Polar residues" evidence="15">
    <location>
        <begin position="875"/>
        <end position="884"/>
    </location>
</feature>
<protein>
    <recommendedName>
        <fullName evidence="4">procollagen-proline 3-dioxygenase</fullName>
        <ecNumber evidence="4">1.14.11.7</ecNumber>
    </recommendedName>
</protein>
<keyword evidence="7" id="KW-0677">Repeat</keyword>
<dbReference type="Gene3D" id="2.60.120.620">
    <property type="entry name" value="q2cbj1_9rhob like domain"/>
    <property type="match status" value="1"/>
</dbReference>
<dbReference type="SMART" id="SM00702">
    <property type="entry name" value="P4Hc"/>
    <property type="match status" value="1"/>
</dbReference>
<comment type="caution">
    <text evidence="18">The sequence shown here is derived from an EMBL/GenBank/DDBJ whole genome shotgun (WGS) entry which is preliminary data.</text>
</comment>
<evidence type="ECO:0000256" key="4">
    <source>
        <dbReference type="ARBA" id="ARBA00012262"/>
    </source>
</evidence>
<sequence>MRAASILVILTLSVLDDALCDPQISGVLEPYDLLFDNAVESYYKQDWLSVILNMERALLNKGTVSTVRTRCRLSCADQSNVGEPVPGVGVPVPGAGPLEDLGFFQRLLKRAECVTACETEKLGPLSLHKVSDEVELEFRKRTPYNYLQVAYFKINKLDKAVAAANTFYVANPDHMEMRQNLEYYSLMAGVQEKDFKDLEAQPHMEEFLEAKRLYSAEDFASAAQHFEAALEEYFSADEECRVLCEGAYDYDGYNYMEYKVDLFQAITGKRHGLTAWMHHYLHVLHCKQSCSVQLATVAGTEKPLDDFLPSLLNYLQFSFYNSEKHEKAIEYAKTYLLFFPDDEVMKQNLAYYSAMLGEEKAVSVPPRGEVQKYIKRSLLEKELLYFGYEFFGIVFVDPDTWTPEEIMPQKLRDKQKIDKETAARITEEIGNLMKEIETLVEEKTKESTDIAKIVNDGTSPSASALAGNLALNGTAVSMTTEALNGSQRVVLDGILTDDECGELHRLSNTVVHVGDGYRAKPNPHSAREMFQEVSLLQALQLGQDGTLPWKSARLFFDLSEKVRGAVASYFSLETPLYFSSSHLVCRSVVHEKQEEQENGSDPVRDPVRADNCLLISELNECIKDLPTYSHPDYSAILYLNDDFEGGEFIFSELDGKTVTATVRPQCGRVVAFGPAKDNPHGVRAVTKGQRCAVALWFTLDARFNEKEDVQTQELLRKLSSIVSTDVQEAAQTSSGDTPSEPVTTPEPGRAETPTEEQTATPAQEQASQTAEQHHDGPAHTNSGLNKDEQSKAKAAPKAKAKTSSDKTKAKTSSDKTKAKTSSDKAKAKTSDKTKAKTSDKIKAKTSDKTKAKTSDKIKAKTSEKKEKSVTKKTGNVLSKQTVDGTESKQRKPKTSEAKDSELDAHQNKEEL</sequence>
<feature type="compositionally biased region" description="Polar residues" evidence="15">
    <location>
        <begin position="726"/>
        <end position="742"/>
    </location>
</feature>
<keyword evidence="19" id="KW-1185">Reference proteome</keyword>
<dbReference type="AlphaFoldDB" id="A0AAD9E0H5"/>
<evidence type="ECO:0000256" key="10">
    <source>
        <dbReference type="ARBA" id="ARBA00022896"/>
    </source>
</evidence>
<feature type="region of interest" description="Disordered" evidence="15">
    <location>
        <begin position="726"/>
        <end position="911"/>
    </location>
</feature>
<evidence type="ECO:0000313" key="18">
    <source>
        <dbReference type="EMBL" id="KAK1799878.1"/>
    </source>
</evidence>
<accession>A0AAD9E0H5</accession>
<organism evidence="18 19">
    <name type="scientific">Electrophorus voltai</name>
    <dbReference type="NCBI Taxonomy" id="2609070"/>
    <lineage>
        <taxon>Eukaryota</taxon>
        <taxon>Metazoa</taxon>
        <taxon>Chordata</taxon>
        <taxon>Craniata</taxon>
        <taxon>Vertebrata</taxon>
        <taxon>Euteleostomi</taxon>
        <taxon>Actinopterygii</taxon>
        <taxon>Neopterygii</taxon>
        <taxon>Teleostei</taxon>
        <taxon>Ostariophysi</taxon>
        <taxon>Gymnotiformes</taxon>
        <taxon>Gymnotoidei</taxon>
        <taxon>Gymnotidae</taxon>
        <taxon>Electrophorus</taxon>
    </lineage>
</organism>
<evidence type="ECO:0000313" key="19">
    <source>
        <dbReference type="Proteomes" id="UP001239994"/>
    </source>
</evidence>
<dbReference type="Pfam" id="PF13640">
    <property type="entry name" value="2OG-FeII_Oxy_3"/>
    <property type="match status" value="1"/>
</dbReference>
<feature type="signal peptide" evidence="16">
    <location>
        <begin position="1"/>
        <end position="20"/>
    </location>
</feature>
<keyword evidence="6 16" id="KW-0732">Signal</keyword>
<dbReference type="GO" id="GO:0031418">
    <property type="term" value="F:L-ascorbic acid binding"/>
    <property type="evidence" value="ECO:0007669"/>
    <property type="project" value="UniProtKB-KW"/>
</dbReference>
<dbReference type="InterPro" id="IPR006620">
    <property type="entry name" value="Pro_4_hyd_alph"/>
</dbReference>
<dbReference type="Proteomes" id="UP001239994">
    <property type="component" value="Unassembled WGS sequence"/>
</dbReference>
<dbReference type="PANTHER" id="PTHR14049">
    <property type="entry name" value="LEPRECAN 1"/>
    <property type="match status" value="1"/>
</dbReference>
<keyword evidence="12" id="KW-0560">Oxidoreductase</keyword>
<dbReference type="InterPro" id="IPR011990">
    <property type="entry name" value="TPR-like_helical_dom_sf"/>
</dbReference>
<comment type="cofactor">
    <cofactor evidence="2">
        <name>Fe cation</name>
        <dbReference type="ChEBI" id="CHEBI:24875"/>
    </cofactor>
</comment>
<dbReference type="GO" id="GO:0019797">
    <property type="term" value="F:procollagen-proline 3-dioxygenase activity"/>
    <property type="evidence" value="ECO:0007669"/>
    <property type="project" value="UniProtKB-EC"/>
</dbReference>
<dbReference type="Gene3D" id="1.25.40.10">
    <property type="entry name" value="Tetratricopeptide repeat domain"/>
    <property type="match status" value="2"/>
</dbReference>
<dbReference type="GO" id="GO:0005506">
    <property type="term" value="F:iron ion binding"/>
    <property type="evidence" value="ECO:0007669"/>
    <property type="project" value="InterPro"/>
</dbReference>
<reference evidence="18" key="1">
    <citation type="submission" date="2023-03" db="EMBL/GenBank/DDBJ databases">
        <title>Electrophorus voltai genome.</title>
        <authorList>
            <person name="Bian C."/>
        </authorList>
    </citation>
    <scope>NUCLEOTIDE SEQUENCE</scope>
    <source>
        <strain evidence="18">CB-2022</strain>
        <tissue evidence="18">Muscle</tissue>
    </source>
</reference>
<evidence type="ECO:0000256" key="11">
    <source>
        <dbReference type="ARBA" id="ARBA00022964"/>
    </source>
</evidence>
<dbReference type="GO" id="GO:0032963">
    <property type="term" value="P:collagen metabolic process"/>
    <property type="evidence" value="ECO:0007669"/>
    <property type="project" value="InterPro"/>
</dbReference>
<keyword evidence="11" id="KW-0223">Dioxygenase</keyword>
<feature type="chain" id="PRO_5041974188" description="procollagen-proline 3-dioxygenase" evidence="16">
    <location>
        <begin position="21"/>
        <end position="911"/>
    </location>
</feature>
<keyword evidence="9" id="KW-0256">Endoplasmic reticulum</keyword>
<dbReference type="PANTHER" id="PTHR14049:SF5">
    <property type="entry name" value="PROLYL 3-HYDROXYLASE 1"/>
    <property type="match status" value="1"/>
</dbReference>
<evidence type="ECO:0000256" key="15">
    <source>
        <dbReference type="SAM" id="MobiDB-lite"/>
    </source>
</evidence>
<dbReference type="EMBL" id="JAROKS010000011">
    <property type="protein sequence ID" value="KAK1799878.1"/>
    <property type="molecule type" value="Genomic_DNA"/>
</dbReference>
<keyword evidence="14" id="KW-0325">Glycoprotein</keyword>
<comment type="cofactor">
    <cofactor evidence="1">
        <name>L-ascorbate</name>
        <dbReference type="ChEBI" id="CHEBI:38290"/>
    </cofactor>
</comment>
<proteinExistence type="inferred from homology"/>
<dbReference type="Pfam" id="PF23557">
    <property type="entry name" value="TPR_leprecan"/>
    <property type="match status" value="1"/>
</dbReference>
<feature type="compositionally biased region" description="Basic and acidic residues" evidence="15">
    <location>
        <begin position="802"/>
        <end position="869"/>
    </location>
</feature>
<evidence type="ECO:0000256" key="12">
    <source>
        <dbReference type="ARBA" id="ARBA00023002"/>
    </source>
</evidence>
<dbReference type="PROSITE" id="PS51471">
    <property type="entry name" value="FE2OG_OXY"/>
    <property type="match status" value="1"/>
</dbReference>
<keyword evidence="13" id="KW-0408">Iron</keyword>
<evidence type="ECO:0000256" key="3">
    <source>
        <dbReference type="ARBA" id="ARBA00006487"/>
    </source>
</evidence>
<evidence type="ECO:0000256" key="8">
    <source>
        <dbReference type="ARBA" id="ARBA00022803"/>
    </source>
</evidence>
<name>A0AAD9E0H5_9TELE</name>
<evidence type="ECO:0000256" key="1">
    <source>
        <dbReference type="ARBA" id="ARBA00001961"/>
    </source>
</evidence>
<evidence type="ECO:0000256" key="14">
    <source>
        <dbReference type="ARBA" id="ARBA00023180"/>
    </source>
</evidence>
<gene>
    <name evidence="18" type="ORF">P4O66_006113</name>
</gene>
<dbReference type="InterPro" id="IPR044862">
    <property type="entry name" value="Pro_4_hyd_alph_FE2OG_OXY"/>
</dbReference>